<dbReference type="SMART" id="SM00490">
    <property type="entry name" value="HELICc"/>
    <property type="match status" value="1"/>
</dbReference>
<evidence type="ECO:0000313" key="7">
    <source>
        <dbReference type="Proteomes" id="UP000189580"/>
    </source>
</evidence>
<evidence type="ECO:0000256" key="2">
    <source>
        <dbReference type="ARBA" id="ARBA00022801"/>
    </source>
</evidence>
<dbReference type="InterPro" id="IPR027417">
    <property type="entry name" value="P-loop_NTPase"/>
</dbReference>
<evidence type="ECO:0000313" key="6">
    <source>
        <dbReference type="EMBL" id="ANB12672.1"/>
    </source>
</evidence>
<dbReference type="InterPro" id="IPR001650">
    <property type="entry name" value="Helicase_C-like"/>
</dbReference>
<dbReference type="PROSITE" id="PS51194">
    <property type="entry name" value="HELICASE_CTER"/>
    <property type="match status" value="1"/>
</dbReference>
<evidence type="ECO:0000259" key="5">
    <source>
        <dbReference type="PROSITE" id="PS51194"/>
    </source>
</evidence>
<dbReference type="FunFam" id="1.10.3380.30:FF:000001">
    <property type="entry name" value="Ski2 ATP-dependent RNA helicase"/>
    <property type="match status" value="1"/>
</dbReference>
<evidence type="ECO:0000256" key="3">
    <source>
        <dbReference type="ARBA" id="ARBA00022806"/>
    </source>
</evidence>
<dbReference type="KEGG" id="slb:AWJ20_936"/>
<proteinExistence type="predicted"/>
<accession>A0A167DAB9</accession>
<dbReference type="Gene3D" id="3.40.50.300">
    <property type="entry name" value="P-loop containing nucleotide triphosphate hydrolases"/>
    <property type="match status" value="1"/>
</dbReference>
<dbReference type="Gene3D" id="1.10.3380.30">
    <property type="match status" value="2"/>
</dbReference>
<evidence type="ECO:0000256" key="4">
    <source>
        <dbReference type="ARBA" id="ARBA00022840"/>
    </source>
</evidence>
<dbReference type="Proteomes" id="UP000189580">
    <property type="component" value="Chromosome a"/>
</dbReference>
<dbReference type="CDD" id="cd18795">
    <property type="entry name" value="SF2_C_Ski2"/>
    <property type="match status" value="1"/>
</dbReference>
<dbReference type="Gene3D" id="2.30.30.1160">
    <property type="match status" value="1"/>
</dbReference>
<keyword evidence="7" id="KW-1185">Reference proteome</keyword>
<dbReference type="InterPro" id="IPR048392">
    <property type="entry name" value="MTR4-like_stalk"/>
</dbReference>
<feature type="domain" description="Helicase C-terminal" evidence="5">
    <location>
        <begin position="4"/>
        <end position="172"/>
    </location>
</feature>
<dbReference type="InterPro" id="IPR012961">
    <property type="entry name" value="Ski2/MTR4_C"/>
</dbReference>
<dbReference type="SMART" id="SM01142">
    <property type="entry name" value="DSHCT"/>
    <property type="match status" value="1"/>
</dbReference>
<dbReference type="GO" id="GO:0055087">
    <property type="term" value="C:Ski complex"/>
    <property type="evidence" value="ECO:0007669"/>
    <property type="project" value="TreeGrafter"/>
</dbReference>
<dbReference type="PANTHER" id="PTHR12131:SF1">
    <property type="entry name" value="ATP-DEPENDENT RNA HELICASE SUPV3L1, MITOCHONDRIAL-RELATED"/>
    <property type="match status" value="1"/>
</dbReference>
<dbReference type="GeneID" id="30038023"/>
<dbReference type="Pfam" id="PF21408">
    <property type="entry name" value="MTR4-like_stalk"/>
    <property type="match status" value="1"/>
</dbReference>
<dbReference type="Pfam" id="PF00271">
    <property type="entry name" value="Helicase_C"/>
    <property type="match status" value="1"/>
</dbReference>
<keyword evidence="4" id="KW-0067">ATP-binding</keyword>
<dbReference type="Pfam" id="PF21409">
    <property type="entry name" value="Ski2_beta-barrel"/>
    <property type="match status" value="1"/>
</dbReference>
<dbReference type="AlphaFoldDB" id="A0A167DAB9"/>
<dbReference type="GO" id="GO:0004386">
    <property type="term" value="F:helicase activity"/>
    <property type="evidence" value="ECO:0007669"/>
    <property type="project" value="UniProtKB-KW"/>
</dbReference>
<dbReference type="PANTHER" id="PTHR12131">
    <property type="entry name" value="ATP-DEPENDENT RNA AND DNA HELICASE"/>
    <property type="match status" value="1"/>
</dbReference>
<dbReference type="GO" id="GO:0070478">
    <property type="term" value="P:nuclear-transcribed mRNA catabolic process, 3'-5' exonucleolytic nonsense-mediated decay"/>
    <property type="evidence" value="ECO:0007669"/>
    <property type="project" value="TreeGrafter"/>
</dbReference>
<dbReference type="OrthoDB" id="64767at2759"/>
<keyword evidence="2" id="KW-0378">Hydrolase</keyword>
<protein>
    <submittedName>
        <fullName evidence="6">SKI complex RNA helicase subunit SKI2</fullName>
    </submittedName>
</protein>
<dbReference type="SUPFAM" id="SSF52540">
    <property type="entry name" value="P-loop containing nucleoside triphosphate hydrolases"/>
    <property type="match status" value="1"/>
</dbReference>
<gene>
    <name evidence="6" type="primary">SKI2</name>
    <name evidence="6" type="ORF">AWJ20_936</name>
</gene>
<name>A0A167DAB9_9ASCO</name>
<sequence>MLSSLDYLSAKEKSEVHMFIDKAVSRLKKEDRDLPQILMVRDLLSRGIGIHHGGLLPIMKEVIEILFSKSLVKVLFATETFAMGLNLPTRTVVFANTGKHDGRSFRQLLPGEYTQMAGRAGRRGLDPTGTVIIMCNDPEAPPMAGLRAMMLGTPTKLQSQFRLTYNMILNLLRIEALKVEDMIKRSFSENSSQVLLPEHEKNVKASEASLQNLKRDPCPICDIDIDQVHDEIVKYSDLSSEILNLVIQSPIGRRAIVSGRLIVFYDEFKKRRCLGILNRILARDRKFLVLLVAKMGNSRAESEALTKVPYLTMVSGFASRNLKQFTLLTRFHEVAIDISAVELIASMSVRVNFSDAVRSKREEIARITEQLETCLKFQSNWHPLTFSKLKDAQLTVLLTEREEALKIITASKSIKCKNFMKTYSQVHEEYMIKQKIASLKQLISDQNLELLPDYEQRIQVLKDLNYIDEDLNVLLKGRVACEISSGFELIVTELVLNNFLGEYEPEEIVALLSAFVFEGNTKIDVETVTPRLDQGRARILDIVTSTNKVFEAHQVLMTQDEAEFTERMRFGLMEVVYEWARGMSFNSITQLTDVQEGTIVRVITRMDEICREVMAAARIIGDSTLYDKMLLAQEKIKRDIVFCASLYI</sequence>
<dbReference type="InterPro" id="IPR048727">
    <property type="entry name" value="Ski2_beta-barrel"/>
</dbReference>
<keyword evidence="1" id="KW-0547">Nucleotide-binding</keyword>
<evidence type="ECO:0000256" key="1">
    <source>
        <dbReference type="ARBA" id="ARBA00022741"/>
    </source>
</evidence>
<dbReference type="InterPro" id="IPR050699">
    <property type="entry name" value="RNA-DNA_Helicase"/>
</dbReference>
<dbReference type="GO" id="GO:0016787">
    <property type="term" value="F:hydrolase activity"/>
    <property type="evidence" value="ECO:0007669"/>
    <property type="project" value="UniProtKB-KW"/>
</dbReference>
<dbReference type="EMBL" id="CP014501">
    <property type="protein sequence ID" value="ANB12672.1"/>
    <property type="molecule type" value="Genomic_DNA"/>
</dbReference>
<organism evidence="6 7">
    <name type="scientific">Sugiyamaella lignohabitans</name>
    <dbReference type="NCBI Taxonomy" id="796027"/>
    <lineage>
        <taxon>Eukaryota</taxon>
        <taxon>Fungi</taxon>
        <taxon>Dikarya</taxon>
        <taxon>Ascomycota</taxon>
        <taxon>Saccharomycotina</taxon>
        <taxon>Dipodascomycetes</taxon>
        <taxon>Dipodascales</taxon>
        <taxon>Trichomonascaceae</taxon>
        <taxon>Sugiyamaella</taxon>
    </lineage>
</organism>
<dbReference type="Pfam" id="PF08148">
    <property type="entry name" value="DSHCT"/>
    <property type="match status" value="1"/>
</dbReference>
<keyword evidence="3 6" id="KW-0347">Helicase</keyword>
<reference evidence="6 7" key="1">
    <citation type="submission" date="2016-02" db="EMBL/GenBank/DDBJ databases">
        <title>Complete genome sequence and transcriptome regulation of the pentose utilising yeast Sugiyamaella lignohabitans.</title>
        <authorList>
            <person name="Bellasio M."/>
            <person name="Peymann A."/>
            <person name="Valli M."/>
            <person name="Sipitzky M."/>
            <person name="Graf A."/>
            <person name="Sauer M."/>
            <person name="Marx H."/>
            <person name="Mattanovich D."/>
        </authorList>
    </citation>
    <scope>NUCLEOTIDE SEQUENCE [LARGE SCALE GENOMIC DNA]</scope>
    <source>
        <strain evidence="6 7">CBS 10342</strain>
    </source>
</reference>
<dbReference type="RefSeq" id="XP_018735149.1">
    <property type="nucleotide sequence ID" value="XM_018882907.1"/>
</dbReference>
<dbReference type="GO" id="GO:0005524">
    <property type="term" value="F:ATP binding"/>
    <property type="evidence" value="ECO:0007669"/>
    <property type="project" value="UniProtKB-KW"/>
</dbReference>